<proteinExistence type="predicted"/>
<dbReference type="Proteomes" id="UP000298061">
    <property type="component" value="Unassembled WGS sequence"/>
</dbReference>
<evidence type="ECO:0000313" key="1">
    <source>
        <dbReference type="EMBL" id="TFY81948.1"/>
    </source>
</evidence>
<name>A0A4Z0A8N0_9AGAM</name>
<comment type="caution">
    <text evidence="1">The sequence shown here is derived from an EMBL/GenBank/DDBJ whole genome shotgun (WGS) entry which is preliminary data.</text>
</comment>
<accession>A0A4Z0A8N0</accession>
<keyword evidence="2" id="KW-1185">Reference proteome</keyword>
<gene>
    <name evidence="1" type="ORF">EWM64_g2060</name>
</gene>
<protein>
    <submittedName>
        <fullName evidence="1">Uncharacterized protein</fullName>
    </submittedName>
</protein>
<organism evidence="1 2">
    <name type="scientific">Hericium alpestre</name>
    <dbReference type="NCBI Taxonomy" id="135208"/>
    <lineage>
        <taxon>Eukaryota</taxon>
        <taxon>Fungi</taxon>
        <taxon>Dikarya</taxon>
        <taxon>Basidiomycota</taxon>
        <taxon>Agaricomycotina</taxon>
        <taxon>Agaricomycetes</taxon>
        <taxon>Russulales</taxon>
        <taxon>Hericiaceae</taxon>
        <taxon>Hericium</taxon>
    </lineage>
</organism>
<dbReference type="EMBL" id="SFCI01000158">
    <property type="protein sequence ID" value="TFY81948.1"/>
    <property type="molecule type" value="Genomic_DNA"/>
</dbReference>
<evidence type="ECO:0000313" key="2">
    <source>
        <dbReference type="Proteomes" id="UP000298061"/>
    </source>
</evidence>
<sequence length="117" mass="12496">MSIISIFEHFSMFSACGSVFVTISFSSALVRIVSSAFPLRIPCVTIAYDLATPASARCVAARFSVPHVSAMSSTTTAIFPSTCPTSVIRDTSFAFFRSLWNSAKSTPSRSAIDVALL</sequence>
<dbReference type="AlphaFoldDB" id="A0A4Z0A8N0"/>
<reference evidence="1 2" key="1">
    <citation type="submission" date="2019-02" db="EMBL/GenBank/DDBJ databases">
        <title>Genome sequencing of the rare red list fungi Hericium alpestre (H. flagellum).</title>
        <authorList>
            <person name="Buettner E."/>
            <person name="Kellner H."/>
        </authorList>
    </citation>
    <scope>NUCLEOTIDE SEQUENCE [LARGE SCALE GENOMIC DNA]</scope>
    <source>
        <strain evidence="1 2">DSM 108284</strain>
    </source>
</reference>